<dbReference type="AlphaFoldDB" id="A0A7C3C1I3"/>
<evidence type="ECO:0000313" key="1">
    <source>
        <dbReference type="EMBL" id="HFB55122.1"/>
    </source>
</evidence>
<reference evidence="1" key="1">
    <citation type="journal article" date="2020" name="mSystems">
        <title>Genome- and Community-Level Interaction Insights into Carbon Utilization and Element Cycling Functions of Hydrothermarchaeota in Hydrothermal Sediment.</title>
        <authorList>
            <person name="Zhou Z."/>
            <person name="Liu Y."/>
            <person name="Xu W."/>
            <person name="Pan J."/>
            <person name="Luo Z.H."/>
            <person name="Li M."/>
        </authorList>
    </citation>
    <scope>NUCLEOTIDE SEQUENCE [LARGE SCALE GENOMIC DNA]</scope>
    <source>
        <strain evidence="1">HyVt-489</strain>
    </source>
</reference>
<name>A0A7C3C1I3_9PROT</name>
<dbReference type="EMBL" id="DRMN01000282">
    <property type="protein sequence ID" value="HFB55122.1"/>
    <property type="molecule type" value="Genomic_DNA"/>
</dbReference>
<dbReference type="Proteomes" id="UP000886042">
    <property type="component" value="Unassembled WGS sequence"/>
</dbReference>
<comment type="caution">
    <text evidence="1">The sequence shown here is derived from an EMBL/GenBank/DDBJ whole genome shotgun (WGS) entry which is preliminary data.</text>
</comment>
<sequence length="319" mass="35737">MKKYQFGMVCAAMLMVWGCADSGAKRPKLDMKTKVVQARGALPLKLGEVLLPVRAPQDGVKFRKVPNLKSCHFPRASEEAKVVSITAYEGPNEYFGPLFFAAKVNDEDGTPIRTLSKSAGVVNVIVTETQRPVYLSLASYDPVLWRIHTAPDVKLDGVSVISHEPSGLMVAGLAPARIGFYIYSEGDTTKRRKAYNMRRVSCWKSPERYSNAKAHWEAPAGNGYVRTREDMQKYKAEEKAYKSWLTWQRRRIGHLNVDMSAYRVEAALVGPAPIPGQQITPTPLSGPVYIANNGYEAFWGTRETAYAQYPLSDERWARR</sequence>
<proteinExistence type="predicted"/>
<organism evidence="1">
    <name type="scientific">Hellea balneolensis</name>
    <dbReference type="NCBI Taxonomy" id="287478"/>
    <lineage>
        <taxon>Bacteria</taxon>
        <taxon>Pseudomonadati</taxon>
        <taxon>Pseudomonadota</taxon>
        <taxon>Alphaproteobacteria</taxon>
        <taxon>Maricaulales</taxon>
        <taxon>Robiginitomaculaceae</taxon>
        <taxon>Hellea</taxon>
    </lineage>
</organism>
<protein>
    <submittedName>
        <fullName evidence="1">Uncharacterized protein</fullName>
    </submittedName>
</protein>
<gene>
    <name evidence="1" type="ORF">ENJ46_04285</name>
</gene>
<accession>A0A7C3C1I3</accession>